<dbReference type="EMBL" id="OX596098">
    <property type="protein sequence ID" value="CAI9695437.1"/>
    <property type="molecule type" value="Genomic_DNA"/>
</dbReference>
<name>A0ACB0E4I1_RANTA</name>
<organism evidence="1 2">
    <name type="scientific">Rangifer tarandus platyrhynchus</name>
    <name type="common">Svalbard reindeer</name>
    <dbReference type="NCBI Taxonomy" id="3082113"/>
    <lineage>
        <taxon>Eukaryota</taxon>
        <taxon>Metazoa</taxon>
        <taxon>Chordata</taxon>
        <taxon>Craniata</taxon>
        <taxon>Vertebrata</taxon>
        <taxon>Euteleostomi</taxon>
        <taxon>Mammalia</taxon>
        <taxon>Eutheria</taxon>
        <taxon>Laurasiatheria</taxon>
        <taxon>Artiodactyla</taxon>
        <taxon>Ruminantia</taxon>
        <taxon>Pecora</taxon>
        <taxon>Cervidae</taxon>
        <taxon>Odocoileinae</taxon>
        <taxon>Rangifer</taxon>
    </lineage>
</organism>
<evidence type="ECO:0000313" key="1">
    <source>
        <dbReference type="EMBL" id="CAI9695437.1"/>
    </source>
</evidence>
<protein>
    <submittedName>
        <fullName evidence="1">Uncharacterized protein</fullName>
    </submittedName>
</protein>
<dbReference type="Proteomes" id="UP001162501">
    <property type="component" value="Chromosome 14"/>
</dbReference>
<sequence length="270" mass="28069">MGAPPRAQPPPPPTIKWRDLGCCDDQPQRRTLPPGQALPALQFLLRRVALCNLDPPLKLCASSSSLPLTNWAPPDAHPQPPQPTRAQLLRLLHSWRSQTGSTNANPPTSRKAPWRDLGVMLADVEDGKAGPRGCGPVSPHLACPSPRGNGFPGHWVAFSEGKAGGSSGVPCPATQRLGSRAPVETTEAKGLVQGWAGRGWPPAPGHAHIPAAVRPKPNSPALGGEAACGQVDAPGWACPQQCPPPRGGLLDARLSIPPAAASSPSAHPQP</sequence>
<evidence type="ECO:0000313" key="2">
    <source>
        <dbReference type="Proteomes" id="UP001162501"/>
    </source>
</evidence>
<reference evidence="1" key="1">
    <citation type="submission" date="2023-05" db="EMBL/GenBank/DDBJ databases">
        <authorList>
            <consortium name="ELIXIR-Norway"/>
        </authorList>
    </citation>
    <scope>NUCLEOTIDE SEQUENCE</scope>
</reference>
<gene>
    <name evidence="1" type="ORF">MRATA1EN3_LOCUS6650</name>
</gene>
<accession>A0ACB0E4I1</accession>
<proteinExistence type="predicted"/>